<proteinExistence type="predicted"/>
<name>A0A0V1BKP7_TRISP</name>
<evidence type="ECO:0000256" key="1">
    <source>
        <dbReference type="SAM" id="MobiDB-lite"/>
    </source>
</evidence>
<reference evidence="2 3" key="1">
    <citation type="submission" date="2015-01" db="EMBL/GenBank/DDBJ databases">
        <title>Evolution of Trichinella species and genotypes.</title>
        <authorList>
            <person name="Korhonen P.K."/>
            <person name="Edoardo P."/>
            <person name="Giuseppe L.R."/>
            <person name="Gasser R.B."/>
        </authorList>
    </citation>
    <scope>NUCLEOTIDE SEQUENCE [LARGE SCALE GENOMIC DNA]</scope>
    <source>
        <strain evidence="2">ISS3</strain>
    </source>
</reference>
<organism evidence="2 3">
    <name type="scientific">Trichinella spiralis</name>
    <name type="common">Trichina worm</name>
    <dbReference type="NCBI Taxonomy" id="6334"/>
    <lineage>
        <taxon>Eukaryota</taxon>
        <taxon>Metazoa</taxon>
        <taxon>Ecdysozoa</taxon>
        <taxon>Nematoda</taxon>
        <taxon>Enoplea</taxon>
        <taxon>Dorylaimia</taxon>
        <taxon>Trichinellida</taxon>
        <taxon>Trichinellidae</taxon>
        <taxon>Trichinella</taxon>
    </lineage>
</organism>
<dbReference type="EMBL" id="JYDH01000031">
    <property type="protein sequence ID" value="KRY37764.1"/>
    <property type="molecule type" value="Genomic_DNA"/>
</dbReference>
<comment type="caution">
    <text evidence="2">The sequence shown here is derived from an EMBL/GenBank/DDBJ whole genome shotgun (WGS) entry which is preliminary data.</text>
</comment>
<evidence type="ECO:0000313" key="3">
    <source>
        <dbReference type="Proteomes" id="UP000054776"/>
    </source>
</evidence>
<protein>
    <submittedName>
        <fullName evidence="2">Uncharacterized protein</fullName>
    </submittedName>
</protein>
<sequence length="119" mass="13540">LPVLKRSYCRTCLPENVCKFLFDRDALAYVALVTLIAGLRRAVRLQYVSIPLFCINGTKKKRNDGKHEAEQEKRRGKCDNFSDKDTSKGLGKTSSLEGLKRHLICDEIHLSRHAEACFD</sequence>
<dbReference type="Proteomes" id="UP000054776">
    <property type="component" value="Unassembled WGS sequence"/>
</dbReference>
<feature type="region of interest" description="Disordered" evidence="1">
    <location>
        <begin position="58"/>
        <end position="93"/>
    </location>
</feature>
<accession>A0A0V1BKP7</accession>
<dbReference type="AlphaFoldDB" id="A0A0V1BKP7"/>
<feature type="non-terminal residue" evidence="2">
    <location>
        <position position="119"/>
    </location>
</feature>
<keyword evidence="3" id="KW-1185">Reference proteome</keyword>
<dbReference type="InParanoid" id="A0A0V1BKP7"/>
<evidence type="ECO:0000313" key="2">
    <source>
        <dbReference type="EMBL" id="KRY37764.1"/>
    </source>
</evidence>
<feature type="compositionally biased region" description="Basic and acidic residues" evidence="1">
    <location>
        <begin position="65"/>
        <end position="87"/>
    </location>
</feature>
<dbReference type="OrthoDB" id="10411786at2759"/>
<gene>
    <name evidence="2" type="ORF">T01_15819</name>
</gene>
<feature type="non-terminal residue" evidence="2">
    <location>
        <position position="1"/>
    </location>
</feature>